<gene>
    <name evidence="8" type="ORF">F0562_015199</name>
</gene>
<evidence type="ECO:0000256" key="2">
    <source>
        <dbReference type="ARBA" id="ARBA00001946"/>
    </source>
</evidence>
<dbReference type="GO" id="GO:0008893">
    <property type="term" value="F:guanosine-3',5'-bis(diphosphate) 3'-diphosphatase activity"/>
    <property type="evidence" value="ECO:0007669"/>
    <property type="project" value="UniProtKB-ARBA"/>
</dbReference>
<dbReference type="GO" id="GO:0006637">
    <property type="term" value="P:acyl-CoA metabolic process"/>
    <property type="evidence" value="ECO:0007669"/>
    <property type="project" value="UniProtKB-ARBA"/>
</dbReference>
<reference evidence="8 9" key="1">
    <citation type="submission" date="2019-09" db="EMBL/GenBank/DDBJ databases">
        <title>A chromosome-level genome assembly of the Chinese tupelo Nyssa sinensis.</title>
        <authorList>
            <person name="Yang X."/>
            <person name="Kang M."/>
            <person name="Yang Y."/>
            <person name="Xiong H."/>
            <person name="Wang M."/>
            <person name="Zhang Z."/>
            <person name="Wang Z."/>
            <person name="Wu H."/>
            <person name="Ma T."/>
            <person name="Liu J."/>
            <person name="Xi Z."/>
        </authorList>
    </citation>
    <scope>NUCLEOTIDE SEQUENCE [LARGE SCALE GENOMIC DNA]</scope>
    <source>
        <strain evidence="8">J267</strain>
        <tissue evidence="8">Leaf</tissue>
    </source>
</reference>
<keyword evidence="3" id="KW-0479">Metal-binding</keyword>
<name>A0A5J4ZJS0_9ASTE</name>
<evidence type="ECO:0000256" key="5">
    <source>
        <dbReference type="ARBA" id="ARBA00022842"/>
    </source>
</evidence>
<dbReference type="SUPFAM" id="SSF55811">
    <property type="entry name" value="Nudix"/>
    <property type="match status" value="1"/>
</dbReference>
<dbReference type="Proteomes" id="UP000325577">
    <property type="component" value="Linkage Group LG7"/>
</dbReference>
<dbReference type="AlphaFoldDB" id="A0A5J4ZJS0"/>
<keyword evidence="6" id="KW-0464">Manganese</keyword>
<evidence type="ECO:0000313" key="9">
    <source>
        <dbReference type="Proteomes" id="UP000325577"/>
    </source>
</evidence>
<accession>A0A5J4ZJS0</accession>
<keyword evidence="9" id="KW-1185">Reference proteome</keyword>
<keyword evidence="5" id="KW-0460">Magnesium</keyword>
<dbReference type="Gene3D" id="3.90.79.10">
    <property type="entry name" value="Nucleoside Triphosphate Pyrophosphohydrolase"/>
    <property type="match status" value="1"/>
</dbReference>
<dbReference type="OrthoDB" id="206213at2759"/>
<protein>
    <recommendedName>
        <fullName evidence="7">Nudix hydrolase domain-containing protein</fullName>
    </recommendedName>
</protein>
<dbReference type="PANTHER" id="PTHR12992">
    <property type="entry name" value="NUDIX HYDROLASE"/>
    <property type="match status" value="1"/>
</dbReference>
<dbReference type="GO" id="GO:0015938">
    <property type="term" value="P:coenzyme A catabolic process"/>
    <property type="evidence" value="ECO:0007669"/>
    <property type="project" value="TreeGrafter"/>
</dbReference>
<comment type="cofactor">
    <cofactor evidence="1">
        <name>Mn(2+)</name>
        <dbReference type="ChEBI" id="CHEBI:29035"/>
    </cofactor>
</comment>
<dbReference type="InterPro" id="IPR015797">
    <property type="entry name" value="NUDIX_hydrolase-like_dom_sf"/>
</dbReference>
<dbReference type="InterPro" id="IPR000086">
    <property type="entry name" value="NUDIX_hydrolase_dom"/>
</dbReference>
<dbReference type="FunFam" id="3.90.79.10:FF:000036">
    <property type="entry name" value="Nudix hydrolase 11"/>
    <property type="match status" value="1"/>
</dbReference>
<evidence type="ECO:0000313" key="8">
    <source>
        <dbReference type="EMBL" id="KAA8517742.1"/>
    </source>
</evidence>
<evidence type="ECO:0000259" key="7">
    <source>
        <dbReference type="PROSITE" id="PS51462"/>
    </source>
</evidence>
<evidence type="ECO:0000256" key="3">
    <source>
        <dbReference type="ARBA" id="ARBA00022723"/>
    </source>
</evidence>
<dbReference type="InterPro" id="IPR045121">
    <property type="entry name" value="CoAse"/>
</dbReference>
<dbReference type="GO" id="GO:0046872">
    <property type="term" value="F:metal ion binding"/>
    <property type="evidence" value="ECO:0007669"/>
    <property type="project" value="UniProtKB-KW"/>
</dbReference>
<feature type="domain" description="Nudix hydrolase" evidence="7">
    <location>
        <begin position="80"/>
        <end position="223"/>
    </location>
</feature>
<dbReference type="EMBL" id="CM018050">
    <property type="protein sequence ID" value="KAA8517742.1"/>
    <property type="molecule type" value="Genomic_DNA"/>
</dbReference>
<dbReference type="Pfam" id="PF00293">
    <property type="entry name" value="NUDIX"/>
    <property type="match status" value="1"/>
</dbReference>
<dbReference type="PROSITE" id="PS51462">
    <property type="entry name" value="NUDIX"/>
    <property type="match status" value="1"/>
</dbReference>
<dbReference type="GO" id="GO:0015937">
    <property type="term" value="P:coenzyme A biosynthetic process"/>
    <property type="evidence" value="ECO:0007669"/>
    <property type="project" value="UniProtKB-ARBA"/>
</dbReference>
<evidence type="ECO:0000256" key="6">
    <source>
        <dbReference type="ARBA" id="ARBA00023211"/>
    </source>
</evidence>
<dbReference type="GO" id="GO:0010945">
    <property type="term" value="F:coenzyme A diphosphatase activity"/>
    <property type="evidence" value="ECO:0007669"/>
    <property type="project" value="InterPro"/>
</dbReference>
<dbReference type="CDD" id="cd03426">
    <property type="entry name" value="NUDIX_CoAse_Nudt7"/>
    <property type="match status" value="1"/>
</dbReference>
<dbReference type="PANTHER" id="PTHR12992:SF26">
    <property type="entry name" value="NUDIX HYDROLASE 15, MITOCHONDRIAL-LIKE"/>
    <property type="match status" value="1"/>
</dbReference>
<proteinExistence type="predicted"/>
<organism evidence="8 9">
    <name type="scientific">Nyssa sinensis</name>
    <dbReference type="NCBI Taxonomy" id="561372"/>
    <lineage>
        <taxon>Eukaryota</taxon>
        <taxon>Viridiplantae</taxon>
        <taxon>Streptophyta</taxon>
        <taxon>Embryophyta</taxon>
        <taxon>Tracheophyta</taxon>
        <taxon>Spermatophyta</taxon>
        <taxon>Magnoliopsida</taxon>
        <taxon>eudicotyledons</taxon>
        <taxon>Gunneridae</taxon>
        <taxon>Pentapetalae</taxon>
        <taxon>asterids</taxon>
        <taxon>Cornales</taxon>
        <taxon>Nyssaceae</taxon>
        <taxon>Nyssa</taxon>
    </lineage>
</organism>
<evidence type="ECO:0000256" key="1">
    <source>
        <dbReference type="ARBA" id="ARBA00001936"/>
    </source>
</evidence>
<keyword evidence="4" id="KW-0378">Hydrolase</keyword>
<evidence type="ECO:0000256" key="4">
    <source>
        <dbReference type="ARBA" id="ARBA00022801"/>
    </source>
</evidence>
<sequence>MALNAASTCLNGEMGCQNQENWGSTETLRSLAKQFELYKAAGSVNDEETDHENINDDGITECLAAKSDHRYCSNSDSVDSRRAAVLICLFEGRQGPLCVPCLIRPSGPNAVLTPQRGEVALPGGKMEEGDVDDSATALREAMEEIGLDPGLVQVVGTLEPFISQHLLSVVPVVALLGRMGDFEPKINTDEVDAIFDVPLQMFLEEDGHRCEEREWRGWKYGLHLFDYESEQGAFLIWGLTASILIRAATVIYQRPPSFTHHLPDFQHLQRAFNTMP</sequence>
<dbReference type="GO" id="GO:0005737">
    <property type="term" value="C:cytoplasm"/>
    <property type="evidence" value="ECO:0007669"/>
    <property type="project" value="UniProtKB-ARBA"/>
</dbReference>
<comment type="cofactor">
    <cofactor evidence="2">
        <name>Mg(2+)</name>
        <dbReference type="ChEBI" id="CHEBI:18420"/>
    </cofactor>
</comment>